<dbReference type="InterPro" id="IPR048806">
    <property type="entry name" value="ZPBP1/2_N"/>
</dbReference>
<keyword evidence="5" id="KW-0325">Glycoprotein</keyword>
<accession>A0A974H255</accession>
<organism evidence="10 11">
    <name type="scientific">Xenopus laevis</name>
    <name type="common">African clawed frog</name>
    <dbReference type="NCBI Taxonomy" id="8355"/>
    <lineage>
        <taxon>Eukaryota</taxon>
        <taxon>Metazoa</taxon>
        <taxon>Chordata</taxon>
        <taxon>Craniata</taxon>
        <taxon>Vertebrata</taxon>
        <taxon>Euteleostomi</taxon>
        <taxon>Amphibia</taxon>
        <taxon>Batrachia</taxon>
        <taxon>Anura</taxon>
        <taxon>Pipoidea</taxon>
        <taxon>Pipidae</taxon>
        <taxon>Xenopodinae</taxon>
        <taxon>Xenopus</taxon>
        <taxon>Xenopus</taxon>
    </lineage>
</organism>
<dbReference type="EMBL" id="CM004482">
    <property type="protein sequence ID" value="OCT62073.1"/>
    <property type="molecule type" value="Genomic_DNA"/>
</dbReference>
<feature type="domain" description="Zona-pellucida-binding protein 1/2 C-terminal" evidence="9">
    <location>
        <begin position="284"/>
        <end position="334"/>
    </location>
</feature>
<comment type="similarity">
    <text evidence="3">Belongs to the zona pellucida-binding protein Sp38 family.</text>
</comment>
<evidence type="ECO:0000259" key="8">
    <source>
        <dbReference type="Pfam" id="PF07354"/>
    </source>
</evidence>
<evidence type="ECO:0008006" key="13">
    <source>
        <dbReference type="Google" id="ProtNLM"/>
    </source>
</evidence>
<comment type="subcellular location">
    <subcellularLocation>
        <location evidence="1">Cytoplasmic vesicle</location>
        <location evidence="1">Secretory vesicle</location>
        <location evidence="1">Acrosome</location>
    </subcellularLocation>
    <subcellularLocation>
        <location evidence="2">Secreted</location>
    </subcellularLocation>
</comment>
<dbReference type="OMA" id="KSCVGKY"/>
<dbReference type="AGR" id="Xenbase:XB-GENE-6255249"/>
<dbReference type="GO" id="GO:0007339">
    <property type="term" value="P:binding of sperm to zona pellucida"/>
    <property type="evidence" value="ECO:0007669"/>
    <property type="project" value="InterPro"/>
</dbReference>
<evidence type="ECO:0000256" key="6">
    <source>
        <dbReference type="ARBA" id="ARBA00023329"/>
    </source>
</evidence>
<dbReference type="PANTHER" id="PTHR15443">
    <property type="entry name" value="ZONA PELLUCIDA BINDING PROTEIN SP38"/>
    <property type="match status" value="1"/>
</dbReference>
<dbReference type="GeneID" id="100037167"/>
<dbReference type="Proteomes" id="UP000694892">
    <property type="component" value="Chromosome 9_10L"/>
</dbReference>
<dbReference type="InterPro" id="IPR048805">
    <property type="entry name" value="ZPBP1/2_C"/>
</dbReference>
<dbReference type="CTD" id="100037167"/>
<evidence type="ECO:0000313" key="10">
    <source>
        <dbReference type="EMBL" id="OCT62073.1"/>
    </source>
</evidence>
<evidence type="ECO:0000256" key="2">
    <source>
        <dbReference type="ARBA" id="ARBA00004613"/>
    </source>
</evidence>
<keyword evidence="6" id="KW-0968">Cytoplasmic vesicle</keyword>
<dbReference type="OrthoDB" id="9403351at2759"/>
<dbReference type="GO" id="GO:0005576">
    <property type="term" value="C:extracellular region"/>
    <property type="evidence" value="ECO:0007669"/>
    <property type="project" value="UniProtKB-SubCell"/>
</dbReference>
<evidence type="ECO:0000313" key="12">
    <source>
        <dbReference type="Xenbase" id="XB-GENE-6255249"/>
    </source>
</evidence>
<dbReference type="InterPro" id="IPR010857">
    <property type="entry name" value="Sp38-bd"/>
</dbReference>
<dbReference type="Xenbase" id="XB-GENE-6255249">
    <property type="gene designation" value="zpbp2.L"/>
</dbReference>
<dbReference type="KEGG" id="xla:100037167"/>
<evidence type="ECO:0000256" key="4">
    <source>
        <dbReference type="ARBA" id="ARBA00022525"/>
    </source>
</evidence>
<sequence length="334" mass="38628">MDCKFYPALCLIWQFLVCLFIVRVKTTKEDTPLLGAEHIVYGKLNHKVSVFVELFKNSPFLACMDIETANDELIDPMFVWLGPNERLIKGHISVNLTETGKLMMKSFRKSMSGSYNCMVRYLNIKNGNKVTVVKSFSFTLLAYHEPDYTYQFNVRYSTESCGFQINDRAVEWLIGVMEEIVKNFTCKVVDSYHKCHTLIPPHQSLQRQLFISFTVLPLGPKRDEDCPGASVNCIEESNSRVQQARDNIVDFFLHYSQVQKKHSVTFPRINYVEHSLDIRRLDSCRPGFGNNLNKENDCSGCCVICEPRTFSEKDHLYCEICENIRIDYYGANYC</sequence>
<proteinExistence type="inferred from homology"/>
<feature type="transmembrane region" description="Helical" evidence="7">
    <location>
        <begin position="6"/>
        <end position="24"/>
    </location>
</feature>
<dbReference type="Pfam" id="PF07354">
    <property type="entry name" value="Sp38"/>
    <property type="match status" value="1"/>
</dbReference>
<protein>
    <recommendedName>
        <fullName evidence="13">Zona pellucida-binding protein 2</fullName>
    </recommendedName>
</protein>
<dbReference type="PANTHER" id="PTHR15443:SF4">
    <property type="entry name" value="ZONA PELLUCIDA-BINDING PROTEIN 2"/>
    <property type="match status" value="1"/>
</dbReference>
<evidence type="ECO:0000256" key="5">
    <source>
        <dbReference type="ARBA" id="ARBA00023180"/>
    </source>
</evidence>
<keyword evidence="7" id="KW-1133">Transmembrane helix</keyword>
<evidence type="ECO:0000256" key="7">
    <source>
        <dbReference type="SAM" id="Phobius"/>
    </source>
</evidence>
<evidence type="ECO:0000256" key="1">
    <source>
        <dbReference type="ARBA" id="ARBA00004218"/>
    </source>
</evidence>
<evidence type="ECO:0000259" key="9">
    <source>
        <dbReference type="Pfam" id="PF20626"/>
    </source>
</evidence>
<dbReference type="AlphaFoldDB" id="A0A974H255"/>
<dbReference type="Pfam" id="PF20626">
    <property type="entry name" value="EGF_Sp38_C"/>
    <property type="match status" value="1"/>
</dbReference>
<keyword evidence="7" id="KW-0812">Transmembrane</keyword>
<feature type="domain" description="Zona-pellucida-binding protein 1/2 N-terminal" evidence="8">
    <location>
        <begin position="48"/>
        <end position="143"/>
    </location>
</feature>
<dbReference type="GO" id="GO:0001669">
    <property type="term" value="C:acrosomal vesicle"/>
    <property type="evidence" value="ECO:0007669"/>
    <property type="project" value="UniProtKB-SubCell"/>
</dbReference>
<gene>
    <name evidence="12" type="primary">zpbp2.L</name>
    <name evidence="10" type="ORF">XELAEV_18043157mg</name>
</gene>
<reference evidence="11" key="1">
    <citation type="journal article" date="2016" name="Nature">
        <title>Genome evolution in the allotetraploid frog Xenopus laevis.</title>
        <authorList>
            <person name="Session A.M."/>
            <person name="Uno Y."/>
            <person name="Kwon T."/>
            <person name="Chapman J.A."/>
            <person name="Toyoda A."/>
            <person name="Takahashi S."/>
            <person name="Fukui A."/>
            <person name="Hikosaka A."/>
            <person name="Suzuki A."/>
            <person name="Kondo M."/>
            <person name="van Heeringen S.J."/>
            <person name="Quigley I."/>
            <person name="Heinz S."/>
            <person name="Ogino H."/>
            <person name="Ochi H."/>
            <person name="Hellsten U."/>
            <person name="Lyons J.B."/>
            <person name="Simakov O."/>
            <person name="Putnam N."/>
            <person name="Stites J."/>
            <person name="Kuroki Y."/>
            <person name="Tanaka T."/>
            <person name="Michiue T."/>
            <person name="Watanabe M."/>
            <person name="Bogdanovic O."/>
            <person name="Lister R."/>
            <person name="Georgiou G."/>
            <person name="Paranjpe S.S."/>
            <person name="van Kruijsbergen I."/>
            <person name="Shu S."/>
            <person name="Carlson J."/>
            <person name="Kinoshita T."/>
            <person name="Ohta Y."/>
            <person name="Mawaribuchi S."/>
            <person name="Jenkins J."/>
            <person name="Grimwood J."/>
            <person name="Schmutz J."/>
            <person name="Mitros T."/>
            <person name="Mozaffari S.V."/>
            <person name="Suzuki Y."/>
            <person name="Haramoto Y."/>
            <person name="Yamamoto T.S."/>
            <person name="Takagi C."/>
            <person name="Heald R."/>
            <person name="Miller K."/>
            <person name="Haudenschild C."/>
            <person name="Kitzman J."/>
            <person name="Nakayama T."/>
            <person name="Izutsu Y."/>
            <person name="Robert J."/>
            <person name="Fortriede J."/>
            <person name="Burns K."/>
            <person name="Lotay V."/>
            <person name="Karimi K."/>
            <person name="Yasuoka Y."/>
            <person name="Dichmann D.S."/>
            <person name="Flajnik M.F."/>
            <person name="Houston D.W."/>
            <person name="Shendure J."/>
            <person name="DuPasquier L."/>
            <person name="Vize P.D."/>
            <person name="Zorn A.M."/>
            <person name="Ito M."/>
            <person name="Marcotte E.M."/>
            <person name="Wallingford J.B."/>
            <person name="Ito Y."/>
            <person name="Asashima M."/>
            <person name="Ueno N."/>
            <person name="Matsuda Y."/>
            <person name="Veenstra G.J."/>
            <person name="Fujiyama A."/>
            <person name="Harland R.M."/>
            <person name="Taira M."/>
            <person name="Rokhsar D.S."/>
        </authorList>
    </citation>
    <scope>NUCLEOTIDE SEQUENCE [LARGE SCALE GENOMIC DNA]</scope>
    <source>
        <strain evidence="11">J</strain>
    </source>
</reference>
<evidence type="ECO:0000313" key="11">
    <source>
        <dbReference type="Proteomes" id="UP000694892"/>
    </source>
</evidence>
<name>A0A974H255_XENLA</name>
<keyword evidence="4" id="KW-0964">Secreted</keyword>
<dbReference type="RefSeq" id="NP_001091332.1">
    <property type="nucleotide sequence ID" value="NM_001097863.1"/>
</dbReference>
<keyword evidence="7" id="KW-0472">Membrane</keyword>
<evidence type="ECO:0000256" key="3">
    <source>
        <dbReference type="ARBA" id="ARBA00007196"/>
    </source>
</evidence>